<dbReference type="SUPFAM" id="SSF101262">
    <property type="entry name" value="Methenyltetrahydrofolate cyclohydrolase-like"/>
    <property type="match status" value="1"/>
</dbReference>
<dbReference type="Gene3D" id="1.20.120.680">
    <property type="entry name" value="Formiminotetrahydrofolate cyclodeaminase monomer, up-and-down helical bundle"/>
    <property type="match status" value="1"/>
</dbReference>
<dbReference type="RefSeq" id="WP_025775795.1">
    <property type="nucleotide sequence ID" value="NZ_CP013841.1"/>
</dbReference>
<keyword evidence="2" id="KW-0378">Hydrolase</keyword>
<gene>
    <name evidence="2" type="ORF">FCV25_05475</name>
    <name evidence="3" type="ORF">JQS73_06400</name>
</gene>
<dbReference type="Proteomes" id="UP000663464">
    <property type="component" value="Chromosome"/>
</dbReference>
<evidence type="ECO:0000259" key="1">
    <source>
        <dbReference type="Pfam" id="PF04961"/>
    </source>
</evidence>
<evidence type="ECO:0000313" key="4">
    <source>
        <dbReference type="Proteomes" id="UP000472521"/>
    </source>
</evidence>
<dbReference type="Pfam" id="PF04961">
    <property type="entry name" value="FTCD_C"/>
    <property type="match status" value="1"/>
</dbReference>
<organism evidence="2 4">
    <name type="scientific">Clostridium botulinum</name>
    <dbReference type="NCBI Taxonomy" id="1491"/>
    <lineage>
        <taxon>Bacteria</taxon>
        <taxon>Bacillati</taxon>
        <taxon>Bacillota</taxon>
        <taxon>Clostridia</taxon>
        <taxon>Eubacteriales</taxon>
        <taxon>Clostridiaceae</taxon>
        <taxon>Clostridium</taxon>
    </lineage>
</organism>
<evidence type="ECO:0000313" key="2">
    <source>
        <dbReference type="EMBL" id="NFF01229.1"/>
    </source>
</evidence>
<dbReference type="AlphaFoldDB" id="A0A0A2HBN6"/>
<protein>
    <submittedName>
        <fullName evidence="2">Cyclodeaminase/cyclohydrolase family protein</fullName>
    </submittedName>
</protein>
<dbReference type="Proteomes" id="UP000472521">
    <property type="component" value="Unassembled WGS sequence"/>
</dbReference>
<name>A0A0A2HBN6_CLOBO</name>
<feature type="domain" description="Cyclodeaminase/cyclohydrolase" evidence="1">
    <location>
        <begin position="5"/>
        <end position="185"/>
    </location>
</feature>
<evidence type="ECO:0000313" key="3">
    <source>
        <dbReference type="EMBL" id="QRI54729.1"/>
    </source>
</evidence>
<dbReference type="EMBL" id="CP069280">
    <property type="protein sequence ID" value="QRI54729.1"/>
    <property type="molecule type" value="Genomic_DNA"/>
</dbReference>
<evidence type="ECO:0000313" key="5">
    <source>
        <dbReference type="Proteomes" id="UP000663464"/>
    </source>
</evidence>
<reference evidence="2 4" key="2">
    <citation type="submission" date="2019-04" db="EMBL/GenBank/DDBJ databases">
        <title>Genome sequencing of Clostridium botulinum Groups I-IV and Clostridium butyricum.</title>
        <authorList>
            <person name="Brunt J."/>
            <person name="Van Vliet A.H.M."/>
            <person name="Stringer S.C."/>
            <person name="Carter A.T."/>
            <person name="Peck M.W."/>
        </authorList>
    </citation>
    <scope>NUCLEOTIDE SEQUENCE [LARGE SCALE GENOMIC DNA]</scope>
    <source>
        <strain evidence="2 4">IFR 18/054</strain>
    </source>
</reference>
<accession>A0A0A2HBN6</accession>
<sequence>MLDKSCKEFIDILSSKEPVPGGGGACAYVGALGMALGNMVANLTIGKKKYKDVEEDVKEILKEGEILIQKLEELVNKDAEVFYPLSKAYGLPKNTEEEKAYKDKIMEEALYNASLVPLEIAKCAAETIDLHYKLAKIGTRIAISDVGVGVLFCKTALEASKLNVYINTGMMKNNDIKNSLEEEINTLVSKYSTKADKVYSYVENLIRGNE</sequence>
<reference evidence="3" key="3">
    <citation type="submission" date="2021-02" db="EMBL/GenBank/DDBJ databases">
        <authorList>
            <person name="Dover N."/>
            <person name="Barash J.R."/>
            <person name="Bell J.M."/>
            <person name="Sylvester M.D."/>
            <person name="Arnon S."/>
        </authorList>
    </citation>
    <scope>NUCLEOTIDE SEQUENCE</scope>
    <source>
        <strain evidence="3">IBCA10-7060</strain>
    </source>
</reference>
<dbReference type="GO" id="GO:0016787">
    <property type="term" value="F:hydrolase activity"/>
    <property type="evidence" value="ECO:0007669"/>
    <property type="project" value="UniProtKB-KW"/>
</dbReference>
<proteinExistence type="predicted"/>
<dbReference type="InterPro" id="IPR036178">
    <property type="entry name" value="Formintransfe-cycloase-like_sf"/>
</dbReference>
<reference evidence="3 5" key="1">
    <citation type="journal article" date="2014" name="J. Infect. Dis.">
        <title>Molecular characterization of a novel botulinum neurotoxin type H gene.</title>
        <authorList>
            <person name="Dover N."/>
            <person name="Barash J.R."/>
            <person name="Hill K.K."/>
            <person name="Xie G."/>
            <person name="Arnon S.S."/>
        </authorList>
    </citation>
    <scope>NUCLEOTIDE SEQUENCE [LARGE SCALE GENOMIC DNA]</scope>
    <source>
        <strain evidence="3 5">IBCA10-7060</strain>
    </source>
</reference>
<dbReference type="InterPro" id="IPR007044">
    <property type="entry name" value="Cyclodeamin/CycHdrlase"/>
</dbReference>
<dbReference type="EMBL" id="SWND01000002">
    <property type="protein sequence ID" value="NFF01229.1"/>
    <property type="molecule type" value="Genomic_DNA"/>
</dbReference>